<evidence type="ECO:0000313" key="2">
    <source>
        <dbReference type="EMBL" id="NMG74140.1"/>
    </source>
</evidence>
<comment type="caution">
    <text evidence="2">The sequence shown here is derived from an EMBL/GenBank/DDBJ whole genome shotgun (WGS) entry which is preliminary data.</text>
</comment>
<proteinExistence type="predicted"/>
<dbReference type="EMBL" id="WTVQ01000006">
    <property type="protein sequence ID" value="NMG74140.1"/>
    <property type="molecule type" value="Genomic_DNA"/>
</dbReference>
<protein>
    <submittedName>
        <fullName evidence="2">DUF1330 domain-containing protein</fullName>
    </submittedName>
</protein>
<reference evidence="2 3" key="1">
    <citation type="submission" date="2019-12" db="EMBL/GenBank/DDBJ databases">
        <title>Comparative genomics gives insights into the taxonomy of the Azoarcus-Aromatoleum group and reveals separate origins of nif in the plant-associated Azoarcus and non-plant-associated Aromatoleum sub-groups.</title>
        <authorList>
            <person name="Lafos M."/>
            <person name="Maluk M."/>
            <person name="Batista M."/>
            <person name="Junghare M."/>
            <person name="Carmona M."/>
            <person name="Faoro H."/>
            <person name="Cruz L.M."/>
            <person name="Battistoni F."/>
            <person name="De Souza E."/>
            <person name="Pedrosa F."/>
            <person name="Chen W.-M."/>
            <person name="Poole P.S."/>
            <person name="Dixon R.A."/>
            <person name="James E.K."/>
        </authorList>
    </citation>
    <scope>NUCLEOTIDE SEQUENCE [LARGE SCALE GENOMIC DNA]</scope>
    <source>
        <strain evidence="2 3">22Lin</strain>
    </source>
</reference>
<feature type="domain" description="DUF1330" evidence="1">
    <location>
        <begin position="6"/>
        <end position="95"/>
    </location>
</feature>
<dbReference type="Gene3D" id="3.30.70.100">
    <property type="match status" value="1"/>
</dbReference>
<accession>A0ABX1QAK3</accession>
<evidence type="ECO:0000313" key="3">
    <source>
        <dbReference type="Proteomes" id="UP000648984"/>
    </source>
</evidence>
<organism evidence="2 3">
    <name type="scientific">Aromatoleum diolicum</name>
    <dbReference type="NCBI Taxonomy" id="75796"/>
    <lineage>
        <taxon>Bacteria</taxon>
        <taxon>Pseudomonadati</taxon>
        <taxon>Pseudomonadota</taxon>
        <taxon>Betaproteobacteria</taxon>
        <taxon>Rhodocyclales</taxon>
        <taxon>Rhodocyclaceae</taxon>
        <taxon>Aromatoleum</taxon>
    </lineage>
</organism>
<dbReference type="InterPro" id="IPR011008">
    <property type="entry name" value="Dimeric_a/b-barrel"/>
</dbReference>
<dbReference type="InterPro" id="IPR010753">
    <property type="entry name" value="DUF1330"/>
</dbReference>
<keyword evidence="3" id="KW-1185">Reference proteome</keyword>
<gene>
    <name evidence="2" type="ORF">GPA25_05155</name>
</gene>
<dbReference type="SUPFAM" id="SSF54909">
    <property type="entry name" value="Dimeric alpha+beta barrel"/>
    <property type="match status" value="1"/>
</dbReference>
<name>A0ABX1QAK3_9RHOO</name>
<evidence type="ECO:0000259" key="1">
    <source>
        <dbReference type="Pfam" id="PF07045"/>
    </source>
</evidence>
<dbReference type="PANTHER" id="PTHR41521">
    <property type="match status" value="1"/>
</dbReference>
<dbReference type="PANTHER" id="PTHR41521:SF4">
    <property type="entry name" value="BLR0684 PROTEIN"/>
    <property type="match status" value="1"/>
</dbReference>
<dbReference type="Pfam" id="PF07045">
    <property type="entry name" value="DUF1330"/>
    <property type="match status" value="1"/>
</dbReference>
<dbReference type="Proteomes" id="UP000648984">
    <property type="component" value="Unassembled WGS sequence"/>
</dbReference>
<dbReference type="RefSeq" id="WP_169259296.1">
    <property type="nucleotide sequence ID" value="NZ_WTVQ01000006.1"/>
</dbReference>
<sequence>MTPKNPAYAIGHITIKDAEKWAEYCLRVPGTLSGWGGELVFRGSRVAVLGGEHAHTDTVVVRFPDVDAVNGWFNSAEYQALIPLREQAADVVLIAYES</sequence>